<sequence>MKDLSMGQLKAIANQCSQYEPNGVQLTSAVGNNNPNCANCNHYQNSKCNLDLIDEILNNLDQG</sequence>
<accession>A0A1M6RXC3</accession>
<keyword evidence="2" id="KW-1185">Reference proteome</keyword>
<organism evidence="1 2">
    <name type="scientific">Tepidibacter formicigenes DSM 15518</name>
    <dbReference type="NCBI Taxonomy" id="1123349"/>
    <lineage>
        <taxon>Bacteria</taxon>
        <taxon>Bacillati</taxon>
        <taxon>Bacillota</taxon>
        <taxon>Clostridia</taxon>
        <taxon>Peptostreptococcales</taxon>
        <taxon>Peptostreptococcaceae</taxon>
        <taxon>Tepidibacter</taxon>
    </lineage>
</organism>
<evidence type="ECO:0000313" key="2">
    <source>
        <dbReference type="Proteomes" id="UP000242497"/>
    </source>
</evidence>
<dbReference type="STRING" id="1123349.SAMN02744037_02204"/>
<evidence type="ECO:0000313" key="1">
    <source>
        <dbReference type="EMBL" id="SHK37136.1"/>
    </source>
</evidence>
<gene>
    <name evidence="1" type="ORF">SAMN02744037_02204</name>
</gene>
<dbReference type="Proteomes" id="UP000242497">
    <property type="component" value="Unassembled WGS sequence"/>
</dbReference>
<protein>
    <submittedName>
        <fullName evidence="1">Uncharacterized protein</fullName>
    </submittedName>
</protein>
<dbReference type="AlphaFoldDB" id="A0A1M6RXC3"/>
<reference evidence="2" key="1">
    <citation type="submission" date="2016-11" db="EMBL/GenBank/DDBJ databases">
        <authorList>
            <person name="Varghese N."/>
            <person name="Submissions S."/>
        </authorList>
    </citation>
    <scope>NUCLEOTIDE SEQUENCE [LARGE SCALE GENOMIC DNA]</scope>
    <source>
        <strain evidence="2">DSM 15518</strain>
    </source>
</reference>
<proteinExistence type="predicted"/>
<dbReference type="OrthoDB" id="1725471at2"/>
<dbReference type="EMBL" id="FRAE01000063">
    <property type="protein sequence ID" value="SHK37136.1"/>
    <property type="molecule type" value="Genomic_DNA"/>
</dbReference>
<name>A0A1M6RXC3_9FIRM</name>
<dbReference type="RefSeq" id="WP_072889962.1">
    <property type="nucleotide sequence ID" value="NZ_FRAE01000063.1"/>
</dbReference>